<feature type="region of interest" description="Disordered" evidence="1">
    <location>
        <begin position="1"/>
        <end position="22"/>
    </location>
</feature>
<evidence type="ECO:0000313" key="2">
    <source>
        <dbReference type="EMBL" id="GBP56424.1"/>
    </source>
</evidence>
<evidence type="ECO:0000313" key="3">
    <source>
        <dbReference type="Proteomes" id="UP000299102"/>
    </source>
</evidence>
<name>A0A4C1X244_EUMVA</name>
<reference evidence="2 3" key="1">
    <citation type="journal article" date="2019" name="Commun. Biol.">
        <title>The bagworm genome reveals a unique fibroin gene that provides high tensile strength.</title>
        <authorList>
            <person name="Kono N."/>
            <person name="Nakamura H."/>
            <person name="Ohtoshi R."/>
            <person name="Tomita M."/>
            <person name="Numata K."/>
            <person name="Arakawa K."/>
        </authorList>
    </citation>
    <scope>NUCLEOTIDE SEQUENCE [LARGE SCALE GENOMIC DNA]</scope>
</reference>
<accession>A0A4C1X244</accession>
<comment type="caution">
    <text evidence="2">The sequence shown here is derived from an EMBL/GenBank/DDBJ whole genome shotgun (WGS) entry which is preliminary data.</text>
</comment>
<sequence length="177" mass="20005">MPTRAKPQVENPSTASHSDSGHAFDSNFDPTLEFDLDLILDFGIDFKFNFYSRPVCNFDFATDHRLIWTKTYAKRKEDKKIITGWSVPGHTGCVRHARTKNLSKHDSALSSSLRLFQFYDEAAISGADGAESHLETMRGAAFIRKCADRDARNAAQRNITNAIYTQTKRVSGELTRR</sequence>
<organism evidence="2 3">
    <name type="scientific">Eumeta variegata</name>
    <name type="common">Bagworm moth</name>
    <name type="synonym">Eumeta japonica</name>
    <dbReference type="NCBI Taxonomy" id="151549"/>
    <lineage>
        <taxon>Eukaryota</taxon>
        <taxon>Metazoa</taxon>
        <taxon>Ecdysozoa</taxon>
        <taxon>Arthropoda</taxon>
        <taxon>Hexapoda</taxon>
        <taxon>Insecta</taxon>
        <taxon>Pterygota</taxon>
        <taxon>Neoptera</taxon>
        <taxon>Endopterygota</taxon>
        <taxon>Lepidoptera</taxon>
        <taxon>Glossata</taxon>
        <taxon>Ditrysia</taxon>
        <taxon>Tineoidea</taxon>
        <taxon>Psychidae</taxon>
        <taxon>Oiketicinae</taxon>
        <taxon>Eumeta</taxon>
    </lineage>
</organism>
<gene>
    <name evidence="2" type="ORF">EVAR_90095_1</name>
</gene>
<evidence type="ECO:0000256" key="1">
    <source>
        <dbReference type="SAM" id="MobiDB-lite"/>
    </source>
</evidence>
<dbReference type="AlphaFoldDB" id="A0A4C1X244"/>
<proteinExistence type="predicted"/>
<keyword evidence="3" id="KW-1185">Reference proteome</keyword>
<dbReference type="EMBL" id="BGZK01000692">
    <property type="protein sequence ID" value="GBP56424.1"/>
    <property type="molecule type" value="Genomic_DNA"/>
</dbReference>
<dbReference type="Proteomes" id="UP000299102">
    <property type="component" value="Unassembled WGS sequence"/>
</dbReference>
<protein>
    <submittedName>
        <fullName evidence="2">Uncharacterized protein</fullName>
    </submittedName>
</protein>